<keyword evidence="3" id="KW-1185">Reference proteome</keyword>
<keyword evidence="1" id="KW-0472">Membrane</keyword>
<organism evidence="4">
    <name type="scientific">Gongylonema pulchrum</name>
    <dbReference type="NCBI Taxonomy" id="637853"/>
    <lineage>
        <taxon>Eukaryota</taxon>
        <taxon>Metazoa</taxon>
        <taxon>Ecdysozoa</taxon>
        <taxon>Nematoda</taxon>
        <taxon>Chromadorea</taxon>
        <taxon>Rhabditida</taxon>
        <taxon>Spirurina</taxon>
        <taxon>Spiruromorpha</taxon>
        <taxon>Spiruroidea</taxon>
        <taxon>Gongylonematidae</taxon>
        <taxon>Gongylonema</taxon>
    </lineage>
</organism>
<keyword evidence="1" id="KW-0812">Transmembrane</keyword>
<reference evidence="4" key="1">
    <citation type="submission" date="2016-06" db="UniProtKB">
        <authorList>
            <consortium name="WormBaseParasite"/>
        </authorList>
    </citation>
    <scope>IDENTIFICATION</scope>
</reference>
<dbReference type="Proteomes" id="UP000271098">
    <property type="component" value="Unassembled WGS sequence"/>
</dbReference>
<sequence>MLTSSYMNSKYLHKNAAAHCGHLFHENISYLSDQAIENLKRPPQSAYLSVCGVYFCCTIVALMIVLLFLNSLRKDEIASGLGSGANKVATGKEKYTDFLRILFDCVYVC</sequence>
<feature type="transmembrane region" description="Helical" evidence="1">
    <location>
        <begin position="46"/>
        <end position="69"/>
    </location>
</feature>
<dbReference type="OrthoDB" id="47330at2759"/>
<evidence type="ECO:0000313" key="4">
    <source>
        <dbReference type="WBParaSite" id="GPUH_0000329201-mRNA-1"/>
    </source>
</evidence>
<evidence type="ECO:0000313" key="3">
    <source>
        <dbReference type="Proteomes" id="UP000271098"/>
    </source>
</evidence>
<dbReference type="WBParaSite" id="GPUH_0000329201-mRNA-1">
    <property type="protein sequence ID" value="GPUH_0000329201-mRNA-1"/>
    <property type="gene ID" value="GPUH_0000329201"/>
</dbReference>
<evidence type="ECO:0000256" key="1">
    <source>
        <dbReference type="SAM" id="Phobius"/>
    </source>
</evidence>
<protein>
    <submittedName>
        <fullName evidence="4">Serine incorporator 5</fullName>
    </submittedName>
</protein>
<proteinExistence type="predicted"/>
<dbReference type="EMBL" id="UYRT01005521">
    <property type="protein sequence ID" value="VDK38880.1"/>
    <property type="molecule type" value="Genomic_DNA"/>
</dbReference>
<evidence type="ECO:0000313" key="2">
    <source>
        <dbReference type="EMBL" id="VDK38880.1"/>
    </source>
</evidence>
<dbReference type="AlphaFoldDB" id="A0A183D3J6"/>
<reference evidence="2 3" key="2">
    <citation type="submission" date="2018-11" db="EMBL/GenBank/DDBJ databases">
        <authorList>
            <consortium name="Pathogen Informatics"/>
        </authorList>
    </citation>
    <scope>NUCLEOTIDE SEQUENCE [LARGE SCALE GENOMIC DNA]</scope>
</reference>
<name>A0A183D3J6_9BILA</name>
<accession>A0A183D3J6</accession>
<gene>
    <name evidence="2" type="ORF">GPUH_LOCUS3287</name>
</gene>
<keyword evidence="1" id="KW-1133">Transmembrane helix</keyword>